<evidence type="ECO:0000313" key="4">
    <source>
        <dbReference type="Ensembl" id="ENSOSIP00000011694.1"/>
    </source>
</evidence>
<dbReference type="PANTHER" id="PTHR24147">
    <property type="entry name" value="ANKYRIN REPEAT DOMAIN 36-RELATED"/>
    <property type="match status" value="1"/>
</dbReference>
<evidence type="ECO:0000313" key="5">
    <source>
        <dbReference type="Proteomes" id="UP000694383"/>
    </source>
</evidence>
<proteinExistence type="predicted"/>
<evidence type="ECO:0000259" key="3">
    <source>
        <dbReference type="Pfam" id="PF14915"/>
    </source>
</evidence>
<dbReference type="InterPro" id="IPR039497">
    <property type="entry name" value="CC144C-like_CC_dom"/>
</dbReference>
<accession>A0A8C7XD95</accession>
<dbReference type="Ensembl" id="ENSOSIT00000012406.1">
    <property type="protein sequence ID" value="ENSOSIP00000011694.1"/>
    <property type="gene ID" value="ENSOSIG00000006950.1"/>
</dbReference>
<keyword evidence="5" id="KW-1185">Reference proteome</keyword>
<keyword evidence="1 2" id="KW-0175">Coiled coil</keyword>
<protein>
    <recommendedName>
        <fullName evidence="3">CCDC144C-like coiled-coil domain-containing protein</fullName>
    </recommendedName>
</protein>
<dbReference type="GeneTree" id="ENSGT00940000163982"/>
<evidence type="ECO:0000256" key="1">
    <source>
        <dbReference type="ARBA" id="ARBA00023054"/>
    </source>
</evidence>
<reference evidence="4" key="1">
    <citation type="submission" date="2025-08" db="UniProtKB">
        <authorList>
            <consortium name="Ensembl"/>
        </authorList>
    </citation>
    <scope>IDENTIFICATION</scope>
</reference>
<dbReference type="Proteomes" id="UP000694383">
    <property type="component" value="Unplaced"/>
</dbReference>
<evidence type="ECO:0000256" key="2">
    <source>
        <dbReference type="SAM" id="Coils"/>
    </source>
</evidence>
<sequence>MSKPISALQAQLTVLRTDLDRSQSSGNLRENQLQEENEALKEKLEDAQRDLKLSNEAVTQTIYSCNNQLTVLKSELTKTANRLESERQVRESLEAEVESTRSRLTGALKEVDLRLAAHSEAEKALLREKEEHQRLKDKLKGLCLLSQKLAKAEAHENSLENELHRVTLQLTEKSLLLDVLQREKEQAAARVKELEAALQAERESGSRAAARQEAAQERLAQAQSDAMLLRQQLEEAQNKGSAKERAVTDAQERFSDILSKLRSDCEERVQLVEDRNKELANLDRLKAKVVAGAQIKLFLPPFS</sequence>
<feature type="coiled-coil region" evidence="2">
    <location>
        <begin position="30"/>
        <end position="288"/>
    </location>
</feature>
<dbReference type="Pfam" id="PF14915">
    <property type="entry name" value="CCDC144C"/>
    <property type="match status" value="1"/>
</dbReference>
<dbReference type="PANTHER" id="PTHR24147:SF53">
    <property type="entry name" value="ANKYRIN REPEAT DOMAIN 26"/>
    <property type="match status" value="1"/>
</dbReference>
<feature type="domain" description="CCDC144C-like coiled-coil" evidence="3">
    <location>
        <begin position="6"/>
        <end position="281"/>
    </location>
</feature>
<dbReference type="AlphaFoldDB" id="A0A8C7XD95"/>
<dbReference type="InterPro" id="IPR050657">
    <property type="entry name" value="Ankyrin_repeat_domain"/>
</dbReference>
<name>A0A8C7XD95_9TELE</name>
<organism evidence="4 5">
    <name type="scientific">Oryzias sinensis</name>
    <name type="common">Chinese medaka</name>
    <dbReference type="NCBI Taxonomy" id="183150"/>
    <lineage>
        <taxon>Eukaryota</taxon>
        <taxon>Metazoa</taxon>
        <taxon>Chordata</taxon>
        <taxon>Craniata</taxon>
        <taxon>Vertebrata</taxon>
        <taxon>Euteleostomi</taxon>
        <taxon>Actinopterygii</taxon>
        <taxon>Neopterygii</taxon>
        <taxon>Teleostei</taxon>
        <taxon>Neoteleostei</taxon>
        <taxon>Acanthomorphata</taxon>
        <taxon>Ovalentaria</taxon>
        <taxon>Atherinomorphae</taxon>
        <taxon>Beloniformes</taxon>
        <taxon>Adrianichthyidae</taxon>
        <taxon>Oryziinae</taxon>
        <taxon>Oryzias</taxon>
    </lineage>
</organism>
<reference evidence="4" key="2">
    <citation type="submission" date="2025-09" db="UniProtKB">
        <authorList>
            <consortium name="Ensembl"/>
        </authorList>
    </citation>
    <scope>IDENTIFICATION</scope>
</reference>